<protein>
    <submittedName>
        <fullName evidence="1">Uncharacterized protein</fullName>
    </submittedName>
</protein>
<dbReference type="EMBL" id="JYDJ01000668">
    <property type="protein sequence ID" value="KRX33944.1"/>
    <property type="molecule type" value="Genomic_DNA"/>
</dbReference>
<dbReference type="Proteomes" id="UP000055048">
    <property type="component" value="Unassembled WGS sequence"/>
</dbReference>
<gene>
    <name evidence="1" type="ORF">T05_5288</name>
</gene>
<evidence type="ECO:0000313" key="2">
    <source>
        <dbReference type="Proteomes" id="UP000055048"/>
    </source>
</evidence>
<evidence type="ECO:0000313" key="1">
    <source>
        <dbReference type="EMBL" id="KRX33944.1"/>
    </source>
</evidence>
<organism evidence="1 2">
    <name type="scientific">Trichinella murrelli</name>
    <dbReference type="NCBI Taxonomy" id="144512"/>
    <lineage>
        <taxon>Eukaryota</taxon>
        <taxon>Metazoa</taxon>
        <taxon>Ecdysozoa</taxon>
        <taxon>Nematoda</taxon>
        <taxon>Enoplea</taxon>
        <taxon>Dorylaimia</taxon>
        <taxon>Trichinellida</taxon>
        <taxon>Trichinellidae</taxon>
        <taxon>Trichinella</taxon>
    </lineage>
</organism>
<accession>A0A0V0T4Q0</accession>
<name>A0A0V0T4Q0_9BILA</name>
<dbReference type="AlphaFoldDB" id="A0A0V0T4Q0"/>
<sequence>MSGMPINLGTIPRAVLDTLHLVGQGGGWGGEREKAGIKICDMEYEKHQKNFYVSFSTDLERTLEMAVLTISLKKDCSFDVICYPVQISH</sequence>
<proteinExistence type="predicted"/>
<reference evidence="1 2" key="1">
    <citation type="submission" date="2015-01" db="EMBL/GenBank/DDBJ databases">
        <title>Evolution of Trichinella species and genotypes.</title>
        <authorList>
            <person name="Korhonen P.K."/>
            <person name="Edoardo P."/>
            <person name="Giuseppe L.R."/>
            <person name="Gasser R.B."/>
        </authorList>
    </citation>
    <scope>NUCLEOTIDE SEQUENCE [LARGE SCALE GENOMIC DNA]</scope>
    <source>
        <strain evidence="1">ISS417</strain>
    </source>
</reference>
<comment type="caution">
    <text evidence="1">The sequence shown here is derived from an EMBL/GenBank/DDBJ whole genome shotgun (WGS) entry which is preliminary data.</text>
</comment>
<keyword evidence="2" id="KW-1185">Reference proteome</keyword>